<keyword evidence="14" id="KW-1185">Reference proteome</keyword>
<dbReference type="InterPro" id="IPR036942">
    <property type="entry name" value="Beta-barrel_TonB_sf"/>
</dbReference>
<evidence type="ECO:0000256" key="6">
    <source>
        <dbReference type="ARBA" id="ARBA00022729"/>
    </source>
</evidence>
<keyword evidence="9 11" id="KW-0472">Membrane</keyword>
<dbReference type="OrthoDB" id="127311at2"/>
<gene>
    <name evidence="13" type="ORF">DXV75_01885</name>
</gene>
<evidence type="ECO:0000256" key="1">
    <source>
        <dbReference type="ARBA" id="ARBA00004571"/>
    </source>
</evidence>
<keyword evidence="5 11" id="KW-0812">Transmembrane</keyword>
<comment type="subcellular location">
    <subcellularLocation>
        <location evidence="1 11">Cell outer membrane</location>
        <topology evidence="1 11">Multi-pass membrane protein</topology>
    </subcellularLocation>
</comment>
<dbReference type="GO" id="GO:0009279">
    <property type="term" value="C:cell outer membrane"/>
    <property type="evidence" value="ECO:0007669"/>
    <property type="project" value="UniProtKB-SubCell"/>
</dbReference>
<dbReference type="InterPro" id="IPR012910">
    <property type="entry name" value="Plug_dom"/>
</dbReference>
<keyword evidence="13" id="KW-0675">Receptor</keyword>
<dbReference type="InterPro" id="IPR039426">
    <property type="entry name" value="TonB-dep_rcpt-like"/>
</dbReference>
<dbReference type="Pfam" id="PF07715">
    <property type="entry name" value="Plug"/>
    <property type="match status" value="1"/>
</dbReference>
<dbReference type="PANTHER" id="PTHR32552">
    <property type="entry name" value="FERRICHROME IRON RECEPTOR-RELATED"/>
    <property type="match status" value="1"/>
</dbReference>
<proteinExistence type="inferred from homology"/>
<dbReference type="PROSITE" id="PS00018">
    <property type="entry name" value="EF_HAND_1"/>
    <property type="match status" value="1"/>
</dbReference>
<evidence type="ECO:0000256" key="10">
    <source>
        <dbReference type="ARBA" id="ARBA00023237"/>
    </source>
</evidence>
<dbReference type="PROSITE" id="PS52016">
    <property type="entry name" value="TONB_DEPENDENT_REC_3"/>
    <property type="match status" value="1"/>
</dbReference>
<feature type="domain" description="TonB-dependent receptor plug" evidence="12">
    <location>
        <begin position="79"/>
        <end position="176"/>
    </location>
</feature>
<sequence length="837" mass="90676">MCCHNDSFCHLGLCFGDVSVKTYKSLVAVGLTAASLGIQAQESEEPVVLDTYVTEEVSDDLGLLQAEPVSSVFGFGKSVLETPRSVSSVSSEFIEEFNISSINDVATFVPGSFTTSFFGVAGSLDIRGTAGDNYFRGVKRLTNDGTYPTAIGASNRIDVIRGPMSPIAGPSRVGGAMNFVPKTARAETGAYLDSATGKVSYTTGSWNKNQLKGELGGPLSLGEQKLGYYVYGELEDSDSFYKNDYTKQTLLQAAFNMDLSYATRIEFGGMYQDWSGHENGGWNRVTADLLSNGTYITGQPAFTPDDTNNNGMIDDAEFVAGFVDSGTNYDGTNCWAGLQMWCGGGTVDPSTIIPASIPAQNSIIKGDTIKLDGRNVLIDPNDYYDTEVTTLYLDLMHETESGWSITNKLFFESVQSEAMISYGFAKAGDTWGVENQLIFAKQFMFDGVTSDIQVSPSIRHVDAWGANDYIHEVFDRVDLSVGYNESSYVATPLNSDDLWGTNNYNKMTQLGFAFLADNKVGDNLSILVGARYDYVDIEASVGEVTDIHNFAYDPSSIPDIFDAAQTDTDGGFSYNVSVSYQLPGGFIPYVTLAEQTTILTGVHDTIDPAIVNSGDWLGKSEMAEVGVKANWLDGRIFFAVAGFDQERVQVNGNAAAGESNEAIRSKGVEMELRYLVSDNLQLMASAAQMEVVHTALNGSKFSFIGASDVPQLDPTLYWGGALDGMVIVGDNPDRGGIPEQAFNLSGRYALSDELSATLSYSYVGEVNASPTETLQIPSYQLLNGSVSYDTPTYRIAVAVNNLLDETYFRANFPGLYGNLSILPERSRSFTATFSYKF</sequence>
<evidence type="ECO:0000256" key="2">
    <source>
        <dbReference type="ARBA" id="ARBA00022448"/>
    </source>
</evidence>
<dbReference type="EMBL" id="QRHA01000001">
    <property type="protein sequence ID" value="RDV29233.1"/>
    <property type="molecule type" value="Genomic_DNA"/>
</dbReference>
<dbReference type="SUPFAM" id="SSF56935">
    <property type="entry name" value="Porins"/>
    <property type="match status" value="1"/>
</dbReference>
<evidence type="ECO:0000256" key="5">
    <source>
        <dbReference type="ARBA" id="ARBA00022692"/>
    </source>
</evidence>
<evidence type="ECO:0000313" key="14">
    <source>
        <dbReference type="Proteomes" id="UP000256561"/>
    </source>
</evidence>
<evidence type="ECO:0000256" key="11">
    <source>
        <dbReference type="PROSITE-ProRule" id="PRU01360"/>
    </source>
</evidence>
<evidence type="ECO:0000256" key="8">
    <source>
        <dbReference type="ARBA" id="ARBA00023065"/>
    </source>
</evidence>
<dbReference type="InterPro" id="IPR018247">
    <property type="entry name" value="EF_Hand_1_Ca_BS"/>
</dbReference>
<dbReference type="AlphaFoldDB" id="A0A3D8MEP0"/>
<evidence type="ECO:0000256" key="9">
    <source>
        <dbReference type="ARBA" id="ARBA00023136"/>
    </source>
</evidence>
<evidence type="ECO:0000256" key="4">
    <source>
        <dbReference type="ARBA" id="ARBA00022496"/>
    </source>
</evidence>
<keyword evidence="4" id="KW-0410">Iron transport</keyword>
<comment type="similarity">
    <text evidence="11">Belongs to the TonB-dependent receptor family.</text>
</comment>
<accession>A0A3D8MEP0</accession>
<keyword evidence="3 11" id="KW-1134">Transmembrane beta strand</keyword>
<keyword evidence="10 11" id="KW-0998">Cell outer membrane</keyword>
<name>A0A3D8MEP0_9ALTE</name>
<evidence type="ECO:0000256" key="3">
    <source>
        <dbReference type="ARBA" id="ARBA00022452"/>
    </source>
</evidence>
<organism evidence="13 14">
    <name type="scientific">Alteromonas aestuariivivens</name>
    <dbReference type="NCBI Taxonomy" id="1938339"/>
    <lineage>
        <taxon>Bacteria</taxon>
        <taxon>Pseudomonadati</taxon>
        <taxon>Pseudomonadota</taxon>
        <taxon>Gammaproteobacteria</taxon>
        <taxon>Alteromonadales</taxon>
        <taxon>Alteromonadaceae</taxon>
        <taxon>Alteromonas/Salinimonas group</taxon>
        <taxon>Alteromonas</taxon>
    </lineage>
</organism>
<evidence type="ECO:0000256" key="7">
    <source>
        <dbReference type="ARBA" id="ARBA00023004"/>
    </source>
</evidence>
<dbReference type="Proteomes" id="UP000256561">
    <property type="component" value="Unassembled WGS sequence"/>
</dbReference>
<keyword evidence="8" id="KW-0406">Ion transport</keyword>
<dbReference type="PANTHER" id="PTHR32552:SF68">
    <property type="entry name" value="FERRICHROME OUTER MEMBRANE TRANSPORTER_PHAGE RECEPTOR"/>
    <property type="match status" value="1"/>
</dbReference>
<dbReference type="Gene3D" id="2.40.170.20">
    <property type="entry name" value="TonB-dependent receptor, beta-barrel domain"/>
    <property type="match status" value="1"/>
</dbReference>
<keyword evidence="7" id="KW-0408">Iron</keyword>
<dbReference type="InterPro" id="IPR037066">
    <property type="entry name" value="Plug_dom_sf"/>
</dbReference>
<keyword evidence="6" id="KW-0732">Signal</keyword>
<dbReference type="Gene3D" id="2.170.130.10">
    <property type="entry name" value="TonB-dependent receptor, plug domain"/>
    <property type="match status" value="1"/>
</dbReference>
<dbReference type="GO" id="GO:0015344">
    <property type="term" value="F:siderophore uptake transmembrane transporter activity"/>
    <property type="evidence" value="ECO:0007669"/>
    <property type="project" value="TreeGrafter"/>
</dbReference>
<comment type="caution">
    <text evidence="13">The sequence shown here is derived from an EMBL/GenBank/DDBJ whole genome shotgun (WGS) entry which is preliminary data.</text>
</comment>
<evidence type="ECO:0000259" key="12">
    <source>
        <dbReference type="Pfam" id="PF07715"/>
    </source>
</evidence>
<reference evidence="14" key="1">
    <citation type="submission" date="2018-08" db="EMBL/GenBank/DDBJ databases">
        <authorList>
            <person name="Zhang J."/>
            <person name="Du Z.-J."/>
        </authorList>
    </citation>
    <scope>NUCLEOTIDE SEQUENCE [LARGE SCALE GENOMIC DNA]</scope>
    <source>
        <strain evidence="14">KCTC 52655</strain>
    </source>
</reference>
<evidence type="ECO:0000313" key="13">
    <source>
        <dbReference type="EMBL" id="RDV29233.1"/>
    </source>
</evidence>
<protein>
    <submittedName>
        <fullName evidence="13">TonB-dependent receptor</fullName>
    </submittedName>
</protein>
<keyword evidence="2 11" id="KW-0813">Transport</keyword>